<accession>A0AAE3M579</accession>
<reference evidence="1" key="1">
    <citation type="submission" date="2022-10" db="EMBL/GenBank/DDBJ databases">
        <authorList>
            <person name="Yu W.X."/>
        </authorList>
    </citation>
    <scope>NUCLEOTIDE SEQUENCE</scope>
    <source>
        <strain evidence="1">AAT</strain>
    </source>
</reference>
<comment type="caution">
    <text evidence="1">The sequence shown here is derived from an EMBL/GenBank/DDBJ whole genome shotgun (WGS) entry which is preliminary data.</text>
</comment>
<proteinExistence type="predicted"/>
<name>A0AAE3M579_9BACT</name>
<gene>
    <name evidence="1" type="ORF">OM075_12530</name>
</gene>
<keyword evidence="2" id="KW-1185">Reference proteome</keyword>
<evidence type="ECO:0000313" key="2">
    <source>
        <dbReference type="Proteomes" id="UP001209229"/>
    </source>
</evidence>
<sequence length="361" mass="41157">MKKFGILTVIFIMTMVSVWGQEDTWEVRKHITGYVATEFNYFDNLKGYDKNIGVSVAEAGFLFNYQPIKDLKFKVVAVYRPNSSVDQLINEINAEYKVNNFLNVKAGRFLTPLSPINTFYYAPVNVSATLPLITNLHQVFPLNMDAISLNGSIGNDFKFGYDLFAGGYRNSVNMKSGAMGFYGTEADYFENLEETSFTVDYESFNTSLNFGGGGHIQASYKDMITVGFNVFKGQKENINIMLPQIGQMFPEKLQKDVYGFNFNFKHNSLNVVAEWWDNDMTIMGETYDTSDGFVIVSNTFNKLTPYVRYEQHTAFGSDIIRYAAGVNYKPIFETTLKLEYLHYDYNDYDLNGLVASVIYSF</sequence>
<evidence type="ECO:0000313" key="1">
    <source>
        <dbReference type="EMBL" id="MCW3787298.1"/>
    </source>
</evidence>
<organism evidence="1 2">
    <name type="scientific">Plebeiibacterium sediminum</name>
    <dbReference type="NCBI Taxonomy" id="2992112"/>
    <lineage>
        <taxon>Bacteria</taxon>
        <taxon>Pseudomonadati</taxon>
        <taxon>Bacteroidota</taxon>
        <taxon>Bacteroidia</taxon>
        <taxon>Marinilabiliales</taxon>
        <taxon>Marinilabiliaceae</taxon>
        <taxon>Plebeiibacterium</taxon>
    </lineage>
</organism>
<dbReference type="EMBL" id="JAPDPJ010000027">
    <property type="protein sequence ID" value="MCW3787298.1"/>
    <property type="molecule type" value="Genomic_DNA"/>
</dbReference>
<dbReference type="Proteomes" id="UP001209229">
    <property type="component" value="Unassembled WGS sequence"/>
</dbReference>
<protein>
    <recommendedName>
        <fullName evidence="3">Porin</fullName>
    </recommendedName>
</protein>
<dbReference type="RefSeq" id="WP_301190863.1">
    <property type="nucleotide sequence ID" value="NZ_JAPDPJ010000027.1"/>
</dbReference>
<dbReference type="AlphaFoldDB" id="A0AAE3M579"/>
<evidence type="ECO:0008006" key="3">
    <source>
        <dbReference type="Google" id="ProtNLM"/>
    </source>
</evidence>
<dbReference type="SUPFAM" id="SSF56935">
    <property type="entry name" value="Porins"/>
    <property type="match status" value="1"/>
</dbReference>